<evidence type="ECO:0000313" key="2">
    <source>
        <dbReference type="Proteomes" id="UP001358586"/>
    </source>
</evidence>
<sequence length="77" mass="8891">MHFLPNCICENRGSFCRATQPVFRVYRDMIGLFQCSNLVFTLNSLFPPRNSMTTLEEVFFAGFQVVISPVHGLKQWC</sequence>
<dbReference type="Proteomes" id="UP001358586">
    <property type="component" value="Chromosome 12"/>
</dbReference>
<keyword evidence="2" id="KW-1185">Reference proteome</keyword>
<comment type="caution">
    <text evidence="1">The sequence shown here is derived from an EMBL/GenBank/DDBJ whole genome shotgun (WGS) entry which is preliminary data.</text>
</comment>
<protein>
    <submittedName>
        <fullName evidence="1">Uncharacterized protein</fullName>
    </submittedName>
</protein>
<accession>A0ABR0MUL4</accession>
<evidence type="ECO:0000313" key="1">
    <source>
        <dbReference type="EMBL" id="KAK5777670.1"/>
    </source>
</evidence>
<dbReference type="EMBL" id="JARKNE010000012">
    <property type="protein sequence ID" value="KAK5777670.1"/>
    <property type="molecule type" value="Genomic_DNA"/>
</dbReference>
<gene>
    <name evidence="1" type="ORF">PVK06_045637</name>
</gene>
<reference evidence="1 2" key="1">
    <citation type="submission" date="2023-03" db="EMBL/GenBank/DDBJ databases">
        <title>WGS of Gossypium arboreum.</title>
        <authorList>
            <person name="Yu D."/>
        </authorList>
    </citation>
    <scope>NUCLEOTIDE SEQUENCE [LARGE SCALE GENOMIC DNA]</scope>
    <source>
        <tissue evidence="1">Leaf</tissue>
    </source>
</reference>
<organism evidence="1 2">
    <name type="scientific">Gossypium arboreum</name>
    <name type="common">Tree cotton</name>
    <name type="synonym">Gossypium nanking</name>
    <dbReference type="NCBI Taxonomy" id="29729"/>
    <lineage>
        <taxon>Eukaryota</taxon>
        <taxon>Viridiplantae</taxon>
        <taxon>Streptophyta</taxon>
        <taxon>Embryophyta</taxon>
        <taxon>Tracheophyta</taxon>
        <taxon>Spermatophyta</taxon>
        <taxon>Magnoliopsida</taxon>
        <taxon>eudicotyledons</taxon>
        <taxon>Gunneridae</taxon>
        <taxon>Pentapetalae</taxon>
        <taxon>rosids</taxon>
        <taxon>malvids</taxon>
        <taxon>Malvales</taxon>
        <taxon>Malvaceae</taxon>
        <taxon>Malvoideae</taxon>
        <taxon>Gossypium</taxon>
    </lineage>
</organism>
<name>A0ABR0MUL4_GOSAR</name>
<proteinExistence type="predicted"/>